<keyword evidence="5" id="KW-1185">Reference proteome</keyword>
<dbReference type="Gene3D" id="2.40.70.10">
    <property type="entry name" value="Acid Proteases"/>
    <property type="match status" value="1"/>
</dbReference>
<sequence length="531" mass="56103">MVGLGRSGGDASFINNVFGQHQAWQNLTIGLALNGTEAGGQVGVMDLRATDSSYYTGDIKYIPVASASDHADVPANYPADWSLKLDSWTVNAGNVKTEFTANGVAIVEPYFPEIRFPIDQAELFYRDVSGATKLSDSSDGVTWSIPCKPSLSLEVNFNGSKFTVGADLLTTGDIANNNCTGVIRGWDNPFVESYMLGKAFAQTVYIVYNANRDGNGDTIGFAPRSGSGDELIGTKLNVATVVGISVGVTIAVILLLILAFLWWRHRRTVRVMESKPIKEGKGQHKIEPYSPTSGTQLYNMGNSQSNGPYVIEHGPIGGEIGPSTTLLSSMTPEASPSAATMSHSHRRKAEEAGYISSTAGTGSISSRGARESRRPPSSGTHASGSEFIQGLPPLPASPNTPEATGLHPGRFSTVPSSPGGAVGGPGVRPATMPAAPTPGTDSSHGRHVSQMLSPQSPQIHYHIHVTPEAAAAGGFLPSTIPPGSVIHEYPNDEPAPEYTERRQSHISDVSETDIPSPPLTASSQRPLQHHT</sequence>
<keyword evidence="2" id="KW-0472">Membrane</keyword>
<gene>
    <name evidence="4" type="ORF">M408DRAFT_241552</name>
</gene>
<dbReference type="InterPro" id="IPR021109">
    <property type="entry name" value="Peptidase_aspartic_dom_sf"/>
</dbReference>
<evidence type="ECO:0000256" key="1">
    <source>
        <dbReference type="SAM" id="MobiDB-lite"/>
    </source>
</evidence>
<feature type="domain" description="Peptidase A1" evidence="3">
    <location>
        <begin position="1"/>
        <end position="222"/>
    </location>
</feature>
<evidence type="ECO:0000313" key="4">
    <source>
        <dbReference type="EMBL" id="KIM31969.1"/>
    </source>
</evidence>
<dbReference type="Pfam" id="PF00026">
    <property type="entry name" value="Asp"/>
    <property type="match status" value="1"/>
</dbReference>
<dbReference type="OrthoDB" id="2563011at2759"/>
<dbReference type="STRING" id="933852.A0A0C3BIL7"/>
<evidence type="ECO:0000259" key="3">
    <source>
        <dbReference type="PROSITE" id="PS51767"/>
    </source>
</evidence>
<keyword evidence="2" id="KW-0812">Transmembrane</keyword>
<dbReference type="HOGENOM" id="CLU_513050_0_0_1"/>
<name>A0A0C3BIL7_SERVB</name>
<keyword evidence="2" id="KW-1133">Transmembrane helix</keyword>
<proteinExistence type="predicted"/>
<feature type="compositionally biased region" description="Polar residues" evidence="1">
    <location>
        <begin position="323"/>
        <end position="342"/>
    </location>
</feature>
<dbReference type="EMBL" id="KN824281">
    <property type="protein sequence ID" value="KIM31969.1"/>
    <property type="molecule type" value="Genomic_DNA"/>
</dbReference>
<dbReference type="AlphaFoldDB" id="A0A0C3BIL7"/>
<feature type="compositionally biased region" description="Low complexity" evidence="1">
    <location>
        <begin position="427"/>
        <end position="440"/>
    </location>
</feature>
<dbReference type="Proteomes" id="UP000054097">
    <property type="component" value="Unassembled WGS sequence"/>
</dbReference>
<feature type="region of interest" description="Disordered" evidence="1">
    <location>
        <begin position="315"/>
        <end position="451"/>
    </location>
</feature>
<dbReference type="SUPFAM" id="SSF50630">
    <property type="entry name" value="Acid proteases"/>
    <property type="match status" value="1"/>
</dbReference>
<dbReference type="PROSITE" id="PS51767">
    <property type="entry name" value="PEPTIDASE_A1"/>
    <property type="match status" value="1"/>
</dbReference>
<organism evidence="4 5">
    <name type="scientific">Serendipita vermifera MAFF 305830</name>
    <dbReference type="NCBI Taxonomy" id="933852"/>
    <lineage>
        <taxon>Eukaryota</taxon>
        <taxon>Fungi</taxon>
        <taxon>Dikarya</taxon>
        <taxon>Basidiomycota</taxon>
        <taxon>Agaricomycotina</taxon>
        <taxon>Agaricomycetes</taxon>
        <taxon>Sebacinales</taxon>
        <taxon>Serendipitaceae</taxon>
        <taxon>Serendipita</taxon>
    </lineage>
</organism>
<evidence type="ECO:0000313" key="5">
    <source>
        <dbReference type="Proteomes" id="UP000054097"/>
    </source>
</evidence>
<feature type="compositionally biased region" description="Low complexity" evidence="1">
    <location>
        <begin position="355"/>
        <end position="367"/>
    </location>
</feature>
<reference evidence="5" key="2">
    <citation type="submission" date="2015-01" db="EMBL/GenBank/DDBJ databases">
        <title>Evolutionary Origins and Diversification of the Mycorrhizal Mutualists.</title>
        <authorList>
            <consortium name="DOE Joint Genome Institute"/>
            <consortium name="Mycorrhizal Genomics Consortium"/>
            <person name="Kohler A."/>
            <person name="Kuo A."/>
            <person name="Nagy L.G."/>
            <person name="Floudas D."/>
            <person name="Copeland A."/>
            <person name="Barry K.W."/>
            <person name="Cichocki N."/>
            <person name="Veneault-Fourrey C."/>
            <person name="LaButti K."/>
            <person name="Lindquist E.A."/>
            <person name="Lipzen A."/>
            <person name="Lundell T."/>
            <person name="Morin E."/>
            <person name="Murat C."/>
            <person name="Riley R."/>
            <person name="Ohm R."/>
            <person name="Sun H."/>
            <person name="Tunlid A."/>
            <person name="Henrissat B."/>
            <person name="Grigoriev I.V."/>
            <person name="Hibbett D.S."/>
            <person name="Martin F."/>
        </authorList>
    </citation>
    <scope>NUCLEOTIDE SEQUENCE [LARGE SCALE GENOMIC DNA]</scope>
    <source>
        <strain evidence="5">MAFF 305830</strain>
    </source>
</reference>
<accession>A0A0C3BIL7</accession>
<dbReference type="InterPro" id="IPR033121">
    <property type="entry name" value="PEPTIDASE_A1"/>
</dbReference>
<feature type="region of interest" description="Disordered" evidence="1">
    <location>
        <begin position="482"/>
        <end position="531"/>
    </location>
</feature>
<feature type="compositionally biased region" description="Polar residues" evidence="1">
    <location>
        <begin position="519"/>
        <end position="531"/>
    </location>
</feature>
<reference evidence="4 5" key="1">
    <citation type="submission" date="2014-04" db="EMBL/GenBank/DDBJ databases">
        <authorList>
            <consortium name="DOE Joint Genome Institute"/>
            <person name="Kuo A."/>
            <person name="Zuccaro A."/>
            <person name="Kohler A."/>
            <person name="Nagy L.G."/>
            <person name="Floudas D."/>
            <person name="Copeland A."/>
            <person name="Barry K.W."/>
            <person name="Cichocki N."/>
            <person name="Veneault-Fourrey C."/>
            <person name="LaButti K."/>
            <person name="Lindquist E.A."/>
            <person name="Lipzen A."/>
            <person name="Lundell T."/>
            <person name="Morin E."/>
            <person name="Murat C."/>
            <person name="Sun H."/>
            <person name="Tunlid A."/>
            <person name="Henrissat B."/>
            <person name="Grigoriev I.V."/>
            <person name="Hibbett D.S."/>
            <person name="Martin F."/>
            <person name="Nordberg H.P."/>
            <person name="Cantor M.N."/>
            <person name="Hua S.X."/>
        </authorList>
    </citation>
    <scope>NUCLEOTIDE SEQUENCE [LARGE SCALE GENOMIC DNA]</scope>
    <source>
        <strain evidence="4 5">MAFF 305830</strain>
    </source>
</reference>
<evidence type="ECO:0000256" key="2">
    <source>
        <dbReference type="SAM" id="Phobius"/>
    </source>
</evidence>
<feature type="transmembrane region" description="Helical" evidence="2">
    <location>
        <begin position="241"/>
        <end position="263"/>
    </location>
</feature>
<protein>
    <recommendedName>
        <fullName evidence="3">Peptidase A1 domain-containing protein</fullName>
    </recommendedName>
</protein>